<dbReference type="Gene3D" id="3.40.50.1220">
    <property type="entry name" value="TPP-binding domain"/>
    <property type="match status" value="1"/>
</dbReference>
<reference evidence="2 4" key="2">
    <citation type="submission" date="2020-08" db="EMBL/GenBank/DDBJ databases">
        <title>Sequencing the genomes of 1000 actinobacteria strains.</title>
        <authorList>
            <person name="Klenk H.-P."/>
        </authorList>
    </citation>
    <scope>NUCLEOTIDE SEQUENCE [LARGE SCALE GENOMIC DNA]</scope>
    <source>
        <strain evidence="2 4">DSM 21065</strain>
    </source>
</reference>
<evidence type="ECO:0000313" key="4">
    <source>
        <dbReference type="Proteomes" id="UP000561726"/>
    </source>
</evidence>
<dbReference type="Pfam" id="PF13289">
    <property type="entry name" value="SIR2_2"/>
    <property type="match status" value="1"/>
</dbReference>
<evidence type="ECO:0000313" key="3">
    <source>
        <dbReference type="Proteomes" id="UP000029864"/>
    </source>
</evidence>
<gene>
    <name evidence="2" type="ORF">BJ997_003304</name>
    <name evidence="1" type="ORF">GY21_05335</name>
</gene>
<dbReference type="STRING" id="1001240.GY21_05335"/>
<comment type="caution">
    <text evidence="1">The sequence shown here is derived from an EMBL/GenBank/DDBJ whole genome shotgun (WGS) entry which is preliminary data.</text>
</comment>
<keyword evidence="3" id="KW-1185">Reference proteome</keyword>
<protein>
    <submittedName>
        <fullName evidence="1">Uncharacterized protein</fullName>
    </submittedName>
</protein>
<dbReference type="AlphaFoldDB" id="A0A099JLR8"/>
<dbReference type="Proteomes" id="UP000029864">
    <property type="component" value="Unassembled WGS sequence"/>
</dbReference>
<dbReference type="RefSeq" id="WP_035835648.1">
    <property type="nucleotide sequence ID" value="NZ_JACHBQ010000001.1"/>
</dbReference>
<dbReference type="EMBL" id="JPXF01000015">
    <property type="protein sequence ID" value="KGJ79329.1"/>
    <property type="molecule type" value="Genomic_DNA"/>
</dbReference>
<dbReference type="InterPro" id="IPR029035">
    <property type="entry name" value="DHS-like_NAD/FAD-binding_dom"/>
</dbReference>
<evidence type="ECO:0000313" key="2">
    <source>
        <dbReference type="EMBL" id="MBB5642756.1"/>
    </source>
</evidence>
<dbReference type="EMBL" id="JACHBQ010000001">
    <property type="protein sequence ID" value="MBB5642756.1"/>
    <property type="molecule type" value="Genomic_DNA"/>
</dbReference>
<accession>A0A099JLR8</accession>
<dbReference type="SUPFAM" id="SSF52467">
    <property type="entry name" value="DHS-like NAD/FAD-binding domain"/>
    <property type="match status" value="1"/>
</dbReference>
<evidence type="ECO:0000313" key="1">
    <source>
        <dbReference type="EMBL" id="KGJ79329.1"/>
    </source>
</evidence>
<organism evidence="1 3">
    <name type="scientific">Cryobacterium roopkundense</name>
    <dbReference type="NCBI Taxonomy" id="1001240"/>
    <lineage>
        <taxon>Bacteria</taxon>
        <taxon>Bacillati</taxon>
        <taxon>Actinomycetota</taxon>
        <taxon>Actinomycetes</taxon>
        <taxon>Micrococcales</taxon>
        <taxon>Microbacteriaceae</taxon>
        <taxon>Cryobacterium</taxon>
    </lineage>
</organism>
<name>A0A099JLR8_9MICO</name>
<dbReference type="OrthoDB" id="5509947at2"/>
<dbReference type="Proteomes" id="UP000561726">
    <property type="component" value="Unassembled WGS sequence"/>
</dbReference>
<dbReference type="eggNOG" id="COG0846">
    <property type="taxonomic scope" value="Bacteria"/>
</dbReference>
<reference evidence="1 3" key="1">
    <citation type="submission" date="2014-08" db="EMBL/GenBank/DDBJ databases">
        <authorList>
            <person name="Sisinthy S."/>
        </authorList>
    </citation>
    <scope>NUCLEOTIDE SEQUENCE [LARGE SCALE GENOMIC DNA]</scope>
    <source>
        <strain evidence="1 3">RuG17</strain>
    </source>
</reference>
<proteinExistence type="predicted"/>
<sequence>MRFTADVDVPEELVASSLDGSLVLFVGAGVSRNAPSNLPLFNGLASQVAELHGETFSEETMSADAYLGRLIDRAPIAREQAKGILGSPASLHNKTHTAIVRLVSNTASTRLVTTNFDEHLTYAATAAGIDLGDRFNGPAVPLAREFSGIVHLHGTVLRPANELVLTDGDFGRAYLTDGWARRFVQELFLNRVVLFIGYSHDDTVMKYIARGLPPTTKRFVLTDIGEHHKWIDLHITPVQYPADNDHEALPQVLDAWSDRLAMGHLDHRSRVKSIVGGGLPKTPVDEDYLRSAITTPVGVRAFADEATGRDWLSWAEQQRSFSDLFAAGSLTSDSSRQLANWFAGNYLLNESSVELALGTIARLGPVANQVLMQALSYGTYDLRQSNPALSVRVATIFSAALRTDAIEPEQSWMIAQAAPLGSASVMPFLRRAVLPRLVLAEARSWLASPDADAPPIIDAKIAWSGNESDVKVMLDAARTDFEAGAVNVLQVLEQALRDGYDLLECFKPDSTWDSWSFRRSAIEPHTQDDGRDFESALIDGLRDVSVLLGTSDTSIVNRWLRDPFPIFRRLAVHALTEDAQTESNDKADILLSAVSLFDRQAKHEIFRFLAKASPGLDSKHREQILNRVLEGAPPVDLPNAERFRRRGIFDILEWLTRSVTDWPELQVALEAILVEEPDMGIRPHPDLDRFMTSGVWGGTLPFEVDDFVNLIRASGATAAMSALLDRDYSEREFGQPDWDDALSLVRLVVEKHPDLGADLLGVPAGDRATDIASAVLRGWASGTLSDTQLATATGSVERLSDNSDLARAIAEFALGAVDQKIDSRPPYELDRLDRLCRLVWDQNVDAFEQPDTDDWTSIGLNTWPGLIAQYWVNRIRLRWRVSRDDWSCLSDNEREALSTMLGTTSAAGEGPLAMIAGEVYFLYAADPEYTKQEVFPGFDSVNAAHANQAWTSFLYHPRLDDRMLDDGFWELLLNASTLAHGAIDSRVEEQYWQLLAAIATQSSATSVDKPALIDFLAAGEVAGLASFFEALAYALSELDSAESMRVWNAWLREILRGRTQLVPGSLSSSEKTAWGDLALRCGPAAADALTLTDAIPGPLGSKTNFDDLPEEFIRANADLIAGVVQRRTIVTSDPGWHVVHELGALVGRLKDAGADPVVLRELVEAALGIGIHHASQWLGL</sequence>